<accession>A0AAW2YJF0</accession>
<keyword evidence="2" id="KW-0496">Mitochondrion</keyword>
<gene>
    <name evidence="3" type="ORF">AKO1_005613</name>
</gene>
<sequence>MGFIRWINNTLYACNPFPTDYVLEPEINDELPLLPETVFADLTHASSFRLGPKHQRDPRFPIGNSNWLQRCHLNFSVWRKCLETFSETMDETDPNANICRYYKLMAHDTCPYSDWKALNASHEKDNFIGFAGFRSRRPDANPTLVIMDDQHIIQEVLRPNSKDPKNWKPGDKLRY</sequence>
<comment type="caution">
    <text evidence="3">The sequence shown here is derived from an EMBL/GenBank/DDBJ whole genome shotgun (WGS) entry which is preliminary data.</text>
</comment>
<evidence type="ECO:0000313" key="3">
    <source>
        <dbReference type="EMBL" id="KAL0476956.1"/>
    </source>
</evidence>
<name>A0AAW2YJF0_9EUKA</name>
<comment type="subcellular location">
    <subcellularLocation>
        <location evidence="1">Mitochondrion</location>
    </subcellularLocation>
</comment>
<dbReference type="AlphaFoldDB" id="A0AAW2YJF0"/>
<dbReference type="GO" id="GO:0005739">
    <property type="term" value="C:mitochondrion"/>
    <property type="evidence" value="ECO:0007669"/>
    <property type="project" value="UniProtKB-SubCell"/>
</dbReference>
<dbReference type="EMBL" id="JAOPGA020000123">
    <property type="protein sequence ID" value="KAL0476956.1"/>
    <property type="molecule type" value="Genomic_DNA"/>
</dbReference>
<evidence type="ECO:0000256" key="1">
    <source>
        <dbReference type="ARBA" id="ARBA00004173"/>
    </source>
</evidence>
<reference evidence="3 4" key="1">
    <citation type="submission" date="2024-03" db="EMBL/GenBank/DDBJ databases">
        <title>The Acrasis kona genome and developmental transcriptomes reveal deep origins of eukaryotic multicellular pathways.</title>
        <authorList>
            <person name="Sheikh S."/>
            <person name="Fu C.-J."/>
            <person name="Brown M.W."/>
            <person name="Baldauf S.L."/>
        </authorList>
    </citation>
    <scope>NUCLEOTIDE SEQUENCE [LARGE SCALE GENOMIC DNA]</scope>
    <source>
        <strain evidence="3 4">ATCC MYA-3509</strain>
    </source>
</reference>
<dbReference type="Proteomes" id="UP001431209">
    <property type="component" value="Unassembled WGS sequence"/>
</dbReference>
<evidence type="ECO:0000313" key="4">
    <source>
        <dbReference type="Proteomes" id="UP001431209"/>
    </source>
</evidence>
<protein>
    <submittedName>
        <fullName evidence="3">Cox6b2</fullName>
    </submittedName>
</protein>
<proteinExistence type="predicted"/>
<dbReference type="SUPFAM" id="SSF47694">
    <property type="entry name" value="Cytochrome c oxidase subunit h"/>
    <property type="match status" value="1"/>
</dbReference>
<dbReference type="Gene3D" id="1.10.10.140">
    <property type="entry name" value="Cytochrome c oxidase, subunit VIb"/>
    <property type="match status" value="1"/>
</dbReference>
<organism evidence="3 4">
    <name type="scientific">Acrasis kona</name>
    <dbReference type="NCBI Taxonomy" id="1008807"/>
    <lineage>
        <taxon>Eukaryota</taxon>
        <taxon>Discoba</taxon>
        <taxon>Heterolobosea</taxon>
        <taxon>Tetramitia</taxon>
        <taxon>Eutetramitia</taxon>
        <taxon>Acrasidae</taxon>
        <taxon>Acrasis</taxon>
    </lineage>
</organism>
<dbReference type="InterPro" id="IPR036549">
    <property type="entry name" value="CX6/COA6-like_sf"/>
</dbReference>
<evidence type="ECO:0000256" key="2">
    <source>
        <dbReference type="ARBA" id="ARBA00023128"/>
    </source>
</evidence>
<keyword evidence="4" id="KW-1185">Reference proteome</keyword>